<evidence type="ECO:0000313" key="3">
    <source>
        <dbReference type="EMBL" id="TCU90073.1"/>
    </source>
</evidence>
<dbReference type="EMBL" id="UGHR01000001">
    <property type="protein sequence ID" value="STQ89100.1"/>
    <property type="molecule type" value="Genomic_DNA"/>
</dbReference>
<dbReference type="Pfam" id="PF02567">
    <property type="entry name" value="PhzC-PhzF"/>
    <property type="match status" value="1"/>
</dbReference>
<proteinExistence type="predicted"/>
<accession>A0A377Q2Z6</accession>
<dbReference type="Proteomes" id="UP000295794">
    <property type="component" value="Unassembled WGS sequence"/>
</dbReference>
<organism evidence="2 4">
    <name type="scientific">Iodobacter fluviatilis</name>
    <dbReference type="NCBI Taxonomy" id="537"/>
    <lineage>
        <taxon>Bacteria</taxon>
        <taxon>Pseudomonadati</taxon>
        <taxon>Pseudomonadota</taxon>
        <taxon>Betaproteobacteria</taxon>
        <taxon>Neisseriales</taxon>
        <taxon>Chitinibacteraceae</taxon>
        <taxon>Iodobacter</taxon>
    </lineage>
</organism>
<reference evidence="3 5" key="2">
    <citation type="submission" date="2019-03" db="EMBL/GenBank/DDBJ databases">
        <title>Genomic Encyclopedia of Type Strains, Phase IV (KMG-IV): sequencing the most valuable type-strain genomes for metagenomic binning, comparative biology and taxonomic classification.</title>
        <authorList>
            <person name="Goeker M."/>
        </authorList>
    </citation>
    <scope>NUCLEOTIDE SEQUENCE [LARGE SCALE GENOMIC DNA]</scope>
    <source>
        <strain evidence="3 5">DSM 3764</strain>
    </source>
</reference>
<dbReference type="PIRSF" id="PIRSF016184">
    <property type="entry name" value="PhzC_PhzF"/>
    <property type="match status" value="1"/>
</dbReference>
<dbReference type="EMBL" id="SMBT01000001">
    <property type="protein sequence ID" value="TCU90073.1"/>
    <property type="molecule type" value="Genomic_DNA"/>
</dbReference>
<name>A0A377Q2Z6_9NEIS</name>
<dbReference type="RefSeq" id="WP_115225591.1">
    <property type="nucleotide sequence ID" value="NZ_CAWOLO010000001.1"/>
</dbReference>
<keyword evidence="5" id="KW-1185">Reference proteome</keyword>
<dbReference type="PANTHER" id="PTHR13774">
    <property type="entry name" value="PHENAZINE BIOSYNTHESIS PROTEIN"/>
    <property type="match status" value="1"/>
</dbReference>
<dbReference type="GO" id="GO:0016853">
    <property type="term" value="F:isomerase activity"/>
    <property type="evidence" value="ECO:0007669"/>
    <property type="project" value="TreeGrafter"/>
</dbReference>
<dbReference type="Proteomes" id="UP000255108">
    <property type="component" value="Unassembled WGS sequence"/>
</dbReference>
<gene>
    <name evidence="3" type="ORF">EV682_10192</name>
    <name evidence="2" type="ORF">NCTC11159_00111</name>
</gene>
<dbReference type="GO" id="GO:0005737">
    <property type="term" value="C:cytoplasm"/>
    <property type="evidence" value="ECO:0007669"/>
    <property type="project" value="TreeGrafter"/>
</dbReference>
<dbReference type="SUPFAM" id="SSF54506">
    <property type="entry name" value="Diaminopimelate epimerase-like"/>
    <property type="match status" value="1"/>
</dbReference>
<dbReference type="OrthoDB" id="8585773at2"/>
<evidence type="ECO:0000313" key="4">
    <source>
        <dbReference type="Proteomes" id="UP000255108"/>
    </source>
</evidence>
<evidence type="ECO:0000313" key="2">
    <source>
        <dbReference type="EMBL" id="STQ89100.1"/>
    </source>
</evidence>
<dbReference type="Gene3D" id="3.10.310.10">
    <property type="entry name" value="Diaminopimelate Epimerase, Chain A, domain 1"/>
    <property type="match status" value="2"/>
</dbReference>
<evidence type="ECO:0000313" key="5">
    <source>
        <dbReference type="Proteomes" id="UP000295794"/>
    </source>
</evidence>
<evidence type="ECO:0000256" key="1">
    <source>
        <dbReference type="PIRSR" id="PIRSR016184-1"/>
    </source>
</evidence>
<protein>
    <submittedName>
        <fullName evidence="3">PhzF family phenazine biosynthesis protein</fullName>
    </submittedName>
    <submittedName>
        <fullName evidence="2">Predicted epimerase, PhzC/PhzF homolog</fullName>
    </submittedName>
</protein>
<dbReference type="InterPro" id="IPR003719">
    <property type="entry name" value="Phenazine_PhzF-like"/>
</dbReference>
<feature type="active site" evidence="1">
    <location>
        <position position="47"/>
    </location>
</feature>
<dbReference type="AlphaFoldDB" id="A0A377Q2Z6"/>
<reference evidence="2 4" key="1">
    <citation type="submission" date="2018-06" db="EMBL/GenBank/DDBJ databases">
        <authorList>
            <consortium name="Pathogen Informatics"/>
            <person name="Doyle S."/>
        </authorList>
    </citation>
    <scope>NUCLEOTIDE SEQUENCE [LARGE SCALE GENOMIC DNA]</scope>
    <source>
        <strain evidence="2 4">NCTC11159</strain>
    </source>
</reference>
<sequence>MTSYPFHLINTFAERRLSGNPIVVFTTEEMPDEPTRQTLAFQMGVAETAFIAANDTQVHVHSTQYMLPFSVQAMLATAEASHPDETGLAAQAFKTNQGQTWLLRQGDRWWSQLATAHTRPAQHSNLEIASALGIAATDIIGTPLFVDCGLEQLIVQVRSQQSVLQANPQVSSLSRLAETSKNLPQAAVWSSDGDHITLRFFSCDAFQVYEDFGAGTGAANIAGWMMASGQSAPFSLRIEQGLTIQRLISRLSVIHVEVDAQRNIRVGGNTHRVGGGVIEF</sequence>